<gene>
    <name evidence="1" type="ORF">CQ12_33395</name>
</gene>
<evidence type="ECO:0000313" key="2">
    <source>
        <dbReference type="Proteomes" id="UP000050863"/>
    </source>
</evidence>
<accession>A0A0R3LMD3</accession>
<protein>
    <submittedName>
        <fullName evidence="1">Uncharacterized protein</fullName>
    </submittedName>
</protein>
<proteinExistence type="predicted"/>
<dbReference type="EMBL" id="LLXZ01000115">
    <property type="protein sequence ID" value="KRR06352.1"/>
    <property type="molecule type" value="Genomic_DNA"/>
</dbReference>
<reference evidence="1 2" key="1">
    <citation type="submission" date="2014-03" db="EMBL/GenBank/DDBJ databases">
        <title>Bradyrhizobium valentinum sp. nov., isolated from effective nodules of Lupinus mariae-josephae, a lupine endemic of basic-lime soils in Eastern Spain.</title>
        <authorList>
            <person name="Duran D."/>
            <person name="Rey L."/>
            <person name="Navarro A."/>
            <person name="Busquets A."/>
            <person name="Imperial J."/>
            <person name="Ruiz-Argueso T."/>
        </authorList>
    </citation>
    <scope>NUCLEOTIDE SEQUENCE [LARGE SCALE GENOMIC DNA]</scope>
    <source>
        <strain evidence="1 2">PAC68</strain>
    </source>
</reference>
<dbReference type="RefSeq" id="WP_157088321.1">
    <property type="nucleotide sequence ID" value="NZ_LLXZ01000115.1"/>
</dbReference>
<evidence type="ECO:0000313" key="1">
    <source>
        <dbReference type="EMBL" id="KRR06352.1"/>
    </source>
</evidence>
<sequence>MIKVNIHRSIASEARSFEEQALRDNAAAILPYTPLAKIRAGKVAAYYLEKDSKGDPSRLAVLIDDGSFVNILLFALNGIYMFGGFVPLDNLESLTITEVVTSGFYELEAAIAGETITLAFDAQTNAYSPKTNMSEVVHAAFAKRIAA</sequence>
<dbReference type="Proteomes" id="UP000050863">
    <property type="component" value="Unassembled WGS sequence"/>
</dbReference>
<organism evidence="1 2">
    <name type="scientific">Bradyrhizobium jicamae</name>
    <dbReference type="NCBI Taxonomy" id="280332"/>
    <lineage>
        <taxon>Bacteria</taxon>
        <taxon>Pseudomonadati</taxon>
        <taxon>Pseudomonadota</taxon>
        <taxon>Alphaproteobacteria</taxon>
        <taxon>Hyphomicrobiales</taxon>
        <taxon>Nitrobacteraceae</taxon>
        <taxon>Bradyrhizobium</taxon>
    </lineage>
</organism>
<comment type="caution">
    <text evidence="1">The sequence shown here is derived from an EMBL/GenBank/DDBJ whole genome shotgun (WGS) entry which is preliminary data.</text>
</comment>
<keyword evidence="2" id="KW-1185">Reference proteome</keyword>
<dbReference type="AlphaFoldDB" id="A0A0R3LMD3"/>
<name>A0A0R3LMD3_9BRAD</name>